<evidence type="ECO:0000256" key="1">
    <source>
        <dbReference type="SAM" id="MobiDB-lite"/>
    </source>
</evidence>
<reference evidence="2 3" key="1">
    <citation type="submission" date="2016-11" db="EMBL/GenBank/DDBJ databases">
        <authorList>
            <person name="Jaros S."/>
            <person name="Januszkiewicz K."/>
            <person name="Wedrychowicz H."/>
        </authorList>
    </citation>
    <scope>NUCLEOTIDE SEQUENCE [LARGE SCALE GENOMIC DNA]</scope>
    <source>
        <strain evidence="2 3">CGMCC 4.2025</strain>
    </source>
</reference>
<organism evidence="2 3">
    <name type="scientific">Actinacidiphila paucisporea</name>
    <dbReference type="NCBI Taxonomy" id="310782"/>
    <lineage>
        <taxon>Bacteria</taxon>
        <taxon>Bacillati</taxon>
        <taxon>Actinomycetota</taxon>
        <taxon>Actinomycetes</taxon>
        <taxon>Kitasatosporales</taxon>
        <taxon>Streptomycetaceae</taxon>
        <taxon>Actinacidiphila</taxon>
    </lineage>
</organism>
<protein>
    <submittedName>
        <fullName evidence="2">Uncharacterized protein</fullName>
    </submittedName>
</protein>
<evidence type="ECO:0000313" key="2">
    <source>
        <dbReference type="EMBL" id="SHK94091.1"/>
    </source>
</evidence>
<keyword evidence="3" id="KW-1185">Reference proteome</keyword>
<dbReference type="EMBL" id="FRBI01000002">
    <property type="protein sequence ID" value="SHK94091.1"/>
    <property type="molecule type" value="Genomic_DNA"/>
</dbReference>
<feature type="region of interest" description="Disordered" evidence="1">
    <location>
        <begin position="1"/>
        <end position="42"/>
    </location>
</feature>
<name>A0A1M6WK62_9ACTN</name>
<dbReference type="RefSeq" id="WP_235001894.1">
    <property type="nucleotide sequence ID" value="NZ_FRBI01000002.1"/>
</dbReference>
<sequence>MSEPRPARPSRESREPHESRADRPKRPAPLLFEPGAPTDTGGDRFFELESMDDPRRLLARATELEQAFRTAADRASEFQAIAAAQLTDPRRFDRLTAADLAVQAGWTEDYARKMAEYGQSLIAGDGVTP</sequence>
<dbReference type="AlphaFoldDB" id="A0A1M6WK62"/>
<proteinExistence type="predicted"/>
<dbReference type="STRING" id="310782.SAMN05216499_102134"/>
<dbReference type="Proteomes" id="UP000184111">
    <property type="component" value="Unassembled WGS sequence"/>
</dbReference>
<gene>
    <name evidence="2" type="ORF">SAMN05216499_102134</name>
</gene>
<accession>A0A1M6WK62</accession>
<feature type="compositionally biased region" description="Basic and acidic residues" evidence="1">
    <location>
        <begin position="1"/>
        <end position="25"/>
    </location>
</feature>
<evidence type="ECO:0000313" key="3">
    <source>
        <dbReference type="Proteomes" id="UP000184111"/>
    </source>
</evidence>